<organism evidence="2 3">
    <name type="scientific">Nephila pilipes</name>
    <name type="common">Giant wood spider</name>
    <name type="synonym">Nephila maculata</name>
    <dbReference type="NCBI Taxonomy" id="299642"/>
    <lineage>
        <taxon>Eukaryota</taxon>
        <taxon>Metazoa</taxon>
        <taxon>Ecdysozoa</taxon>
        <taxon>Arthropoda</taxon>
        <taxon>Chelicerata</taxon>
        <taxon>Arachnida</taxon>
        <taxon>Araneae</taxon>
        <taxon>Araneomorphae</taxon>
        <taxon>Entelegynae</taxon>
        <taxon>Araneoidea</taxon>
        <taxon>Nephilidae</taxon>
        <taxon>Nephila</taxon>
    </lineage>
</organism>
<feature type="compositionally biased region" description="Polar residues" evidence="1">
    <location>
        <begin position="29"/>
        <end position="39"/>
    </location>
</feature>
<name>A0A8X6UHC0_NEPPI</name>
<evidence type="ECO:0000313" key="2">
    <source>
        <dbReference type="EMBL" id="GFU17561.1"/>
    </source>
</evidence>
<accession>A0A8X6UHC0</accession>
<gene>
    <name evidence="2" type="primary">AVEN_12835_1</name>
    <name evidence="2" type="ORF">NPIL_260081</name>
</gene>
<feature type="region of interest" description="Disordered" evidence="1">
    <location>
        <begin position="28"/>
        <end position="47"/>
    </location>
</feature>
<keyword evidence="3" id="KW-1185">Reference proteome</keyword>
<reference evidence="2" key="1">
    <citation type="submission" date="2020-08" db="EMBL/GenBank/DDBJ databases">
        <title>Multicomponent nature underlies the extraordinary mechanical properties of spider dragline silk.</title>
        <authorList>
            <person name="Kono N."/>
            <person name="Nakamura H."/>
            <person name="Mori M."/>
            <person name="Yoshida Y."/>
            <person name="Ohtoshi R."/>
            <person name="Malay A.D."/>
            <person name="Moran D.A.P."/>
            <person name="Tomita M."/>
            <person name="Numata K."/>
            <person name="Arakawa K."/>
        </authorList>
    </citation>
    <scope>NUCLEOTIDE SEQUENCE</scope>
</reference>
<comment type="caution">
    <text evidence="2">The sequence shown here is derived from an EMBL/GenBank/DDBJ whole genome shotgun (WGS) entry which is preliminary data.</text>
</comment>
<dbReference type="OrthoDB" id="6468809at2759"/>
<protein>
    <submittedName>
        <fullName evidence="2">Uncharacterized protein</fullName>
    </submittedName>
</protein>
<dbReference type="AlphaFoldDB" id="A0A8X6UHC0"/>
<sequence>MALDRVKSGRPSLRQKLSARIAAELETLASESSAGTSSPREAGRRLGLPPSSILNILHGVLNQYPYKLQSCYELLLSATAERQAFTRWDLSKIEQDSSWIFTPCGQMKLIF</sequence>
<dbReference type="Proteomes" id="UP000887013">
    <property type="component" value="Unassembled WGS sequence"/>
</dbReference>
<evidence type="ECO:0000313" key="3">
    <source>
        <dbReference type="Proteomes" id="UP000887013"/>
    </source>
</evidence>
<proteinExistence type="predicted"/>
<evidence type="ECO:0000256" key="1">
    <source>
        <dbReference type="SAM" id="MobiDB-lite"/>
    </source>
</evidence>
<dbReference type="EMBL" id="BMAW01126608">
    <property type="protein sequence ID" value="GFU17561.1"/>
    <property type="molecule type" value="Genomic_DNA"/>
</dbReference>